<comment type="similarity">
    <text evidence="1">Belongs to the ParD antitoxin family.</text>
</comment>
<evidence type="ECO:0000256" key="2">
    <source>
        <dbReference type="ARBA" id="ARBA00022649"/>
    </source>
</evidence>
<feature type="region of interest" description="Disordered" evidence="3">
    <location>
        <begin position="52"/>
        <end position="89"/>
    </location>
</feature>
<dbReference type="InterPro" id="IPR038296">
    <property type="entry name" value="ParD_sf"/>
</dbReference>
<name>A0ABW8MNF3_9BURK</name>
<dbReference type="Proteomes" id="UP001620514">
    <property type="component" value="Unassembled WGS sequence"/>
</dbReference>
<dbReference type="CDD" id="cd22231">
    <property type="entry name" value="RHH_NikR_HicB-like"/>
    <property type="match status" value="1"/>
</dbReference>
<reference evidence="4 5" key="1">
    <citation type="submission" date="2024-10" db="EMBL/GenBank/DDBJ databases">
        <authorList>
            <person name="Deangelis K."/>
            <person name="Huntemann M."/>
            <person name="Clum A."/>
            <person name="Wang J."/>
            <person name="Palaniappan K."/>
            <person name="Ritter S."/>
            <person name="Chen I.-M."/>
            <person name="Stamatis D."/>
            <person name="Reddy T."/>
            <person name="O'Malley R."/>
            <person name="Daum C."/>
            <person name="Ng V."/>
            <person name="Ivanova N."/>
            <person name="Kyrpides N."/>
            <person name="Woyke T."/>
        </authorList>
    </citation>
    <scope>NUCLEOTIDE SEQUENCE [LARGE SCALE GENOMIC DNA]</scope>
    <source>
        <strain evidence="4 5">GAS97</strain>
    </source>
</reference>
<dbReference type="SUPFAM" id="SSF47598">
    <property type="entry name" value="Ribbon-helix-helix"/>
    <property type="match status" value="1"/>
</dbReference>
<dbReference type="Pfam" id="PF03693">
    <property type="entry name" value="ParD_antitoxin"/>
    <property type="match status" value="1"/>
</dbReference>
<comment type="caution">
    <text evidence="4">The sequence shown here is derived from an EMBL/GenBank/DDBJ whole genome shotgun (WGS) entry which is preliminary data.</text>
</comment>
<evidence type="ECO:0000313" key="4">
    <source>
        <dbReference type="EMBL" id="MFK4445203.1"/>
    </source>
</evidence>
<dbReference type="EMBL" id="JBIYDN010000018">
    <property type="protein sequence ID" value="MFK4445203.1"/>
    <property type="molecule type" value="Genomic_DNA"/>
</dbReference>
<evidence type="ECO:0000313" key="5">
    <source>
        <dbReference type="Proteomes" id="UP001620514"/>
    </source>
</evidence>
<dbReference type="PANTHER" id="PTHR36582:SF2">
    <property type="entry name" value="ANTITOXIN PARD"/>
    <property type="match status" value="1"/>
</dbReference>
<proteinExistence type="inferred from homology"/>
<keyword evidence="5" id="KW-1185">Reference proteome</keyword>
<dbReference type="PANTHER" id="PTHR36582">
    <property type="entry name" value="ANTITOXIN PARD"/>
    <property type="match status" value="1"/>
</dbReference>
<protein>
    <submittedName>
        <fullName evidence="4">Antitoxin ParD1/3/4</fullName>
    </submittedName>
</protein>
<dbReference type="InterPro" id="IPR010985">
    <property type="entry name" value="Ribbon_hlx_hlx"/>
</dbReference>
<dbReference type="Gene3D" id="6.10.10.120">
    <property type="entry name" value="Antitoxin ParD1-like"/>
    <property type="match status" value="1"/>
</dbReference>
<sequence>MNVNLTPKLEEMVKDKVATGLYNNASEVVREALRLMEARDRHEVLREEAQKGVVQLREGRSSPLDMKAAKKVAEQNAKRGRKVNPLVTP</sequence>
<keyword evidence="2" id="KW-1277">Toxin-antitoxin system</keyword>
<dbReference type="RefSeq" id="WP_404610227.1">
    <property type="nucleotide sequence ID" value="NZ_JBIYDN010000018.1"/>
</dbReference>
<reference evidence="4 5" key="2">
    <citation type="submission" date="2024-11" db="EMBL/GenBank/DDBJ databases">
        <title>Using genomics to understand microbial adaptation to soil warming.</title>
        <authorList>
            <person name="Deangelis K.M. PhD."/>
        </authorList>
    </citation>
    <scope>NUCLEOTIDE SEQUENCE [LARGE SCALE GENOMIC DNA]</scope>
    <source>
        <strain evidence="4 5">GAS97</strain>
    </source>
</reference>
<organism evidence="4 5">
    <name type="scientific">Caballeronia udeis</name>
    <dbReference type="NCBI Taxonomy" id="1232866"/>
    <lineage>
        <taxon>Bacteria</taxon>
        <taxon>Pseudomonadati</taxon>
        <taxon>Pseudomonadota</taxon>
        <taxon>Betaproteobacteria</taxon>
        <taxon>Burkholderiales</taxon>
        <taxon>Burkholderiaceae</taxon>
        <taxon>Caballeronia</taxon>
    </lineage>
</organism>
<dbReference type="InterPro" id="IPR022789">
    <property type="entry name" value="ParD"/>
</dbReference>
<gene>
    <name evidence="4" type="ORF">ABH943_005225</name>
</gene>
<accession>A0ABW8MNF3</accession>
<feature type="compositionally biased region" description="Basic and acidic residues" evidence="3">
    <location>
        <begin position="67"/>
        <end position="77"/>
    </location>
</feature>
<dbReference type="NCBIfam" id="TIGR02606">
    <property type="entry name" value="antidote_CC2985"/>
    <property type="match status" value="1"/>
</dbReference>
<evidence type="ECO:0000256" key="3">
    <source>
        <dbReference type="SAM" id="MobiDB-lite"/>
    </source>
</evidence>
<evidence type="ECO:0000256" key="1">
    <source>
        <dbReference type="ARBA" id="ARBA00008580"/>
    </source>
</evidence>